<evidence type="ECO:0000313" key="4">
    <source>
        <dbReference type="EMBL" id="VTZ61409.1"/>
    </source>
</evidence>
<keyword evidence="2" id="KW-0012">Acyltransferase</keyword>
<dbReference type="GO" id="GO:0016747">
    <property type="term" value="F:acyltransferase activity, transferring groups other than amino-acyl groups"/>
    <property type="evidence" value="ECO:0007669"/>
    <property type="project" value="InterPro"/>
</dbReference>
<evidence type="ECO:0000313" key="5">
    <source>
        <dbReference type="Proteomes" id="UP000507954"/>
    </source>
</evidence>
<dbReference type="Pfam" id="PF00583">
    <property type="entry name" value="Acetyltransf_1"/>
    <property type="match status" value="1"/>
</dbReference>
<dbReference type="Proteomes" id="UP000507954">
    <property type="component" value="Unassembled WGS sequence"/>
</dbReference>
<reference evidence="4 5" key="1">
    <citation type="submission" date="2019-06" db="EMBL/GenBank/DDBJ databases">
        <authorList>
            <person name="Le Quere A."/>
            <person name="Colella S."/>
        </authorList>
    </citation>
    <scope>NUCLEOTIDE SEQUENCE [LARGE SCALE GENOMIC DNA]</scope>
    <source>
        <strain evidence="4">EmedicaeMD41</strain>
    </source>
</reference>
<proteinExistence type="predicted"/>
<dbReference type="EMBL" id="CABFNB010000092">
    <property type="protein sequence ID" value="VTZ61409.1"/>
    <property type="molecule type" value="Genomic_DNA"/>
</dbReference>
<dbReference type="SUPFAM" id="SSF55729">
    <property type="entry name" value="Acyl-CoA N-acyltransferases (Nat)"/>
    <property type="match status" value="1"/>
</dbReference>
<dbReference type="AlphaFoldDB" id="A0A508WX73"/>
<evidence type="ECO:0000259" key="3">
    <source>
        <dbReference type="PROSITE" id="PS51186"/>
    </source>
</evidence>
<organism evidence="4 5">
    <name type="scientific">Sinorhizobium medicae</name>
    <dbReference type="NCBI Taxonomy" id="110321"/>
    <lineage>
        <taxon>Bacteria</taxon>
        <taxon>Pseudomonadati</taxon>
        <taxon>Pseudomonadota</taxon>
        <taxon>Alphaproteobacteria</taxon>
        <taxon>Hyphomicrobiales</taxon>
        <taxon>Rhizobiaceae</taxon>
        <taxon>Sinorhizobium/Ensifer group</taxon>
        <taxon>Sinorhizobium</taxon>
    </lineage>
</organism>
<dbReference type="CDD" id="cd04301">
    <property type="entry name" value="NAT_SF"/>
    <property type="match status" value="1"/>
</dbReference>
<dbReference type="Gene3D" id="3.40.630.30">
    <property type="match status" value="1"/>
</dbReference>
<dbReference type="InterPro" id="IPR000182">
    <property type="entry name" value="GNAT_dom"/>
</dbReference>
<evidence type="ECO:0000256" key="2">
    <source>
        <dbReference type="ARBA" id="ARBA00023315"/>
    </source>
</evidence>
<dbReference type="PROSITE" id="PS51186">
    <property type="entry name" value="GNAT"/>
    <property type="match status" value="1"/>
</dbReference>
<dbReference type="InterPro" id="IPR050832">
    <property type="entry name" value="Bact_Acetyltransf"/>
</dbReference>
<sequence length="169" mass="18395">MMLVRSARPHEADALAQIGLAAWQKGIAPLVSANVAAAIEQTNPFLPFVRELGSRILVAETDGEPAGLGACEHGDDVISDIWVDPAFEGRGAGSALMKALESQIAHRGYRQARIQVAAQNARALQLYQHLGYQVRWRKVAFDPILRIDLEKVGLSKALLHPQVSGSKRR</sequence>
<gene>
    <name evidence="4" type="ORF">EMEDMD4_270184</name>
</gene>
<dbReference type="RefSeq" id="WP_026183429.1">
    <property type="nucleotide sequence ID" value="NZ_CABFNB010000092.1"/>
</dbReference>
<accession>A0A508WX73</accession>
<evidence type="ECO:0000256" key="1">
    <source>
        <dbReference type="ARBA" id="ARBA00022679"/>
    </source>
</evidence>
<name>A0A508WX73_9HYPH</name>
<dbReference type="PANTHER" id="PTHR43877:SF2">
    <property type="entry name" value="AMINOALKYLPHOSPHONATE N-ACETYLTRANSFERASE-RELATED"/>
    <property type="match status" value="1"/>
</dbReference>
<feature type="domain" description="N-acetyltransferase" evidence="3">
    <location>
        <begin position="2"/>
        <end position="150"/>
    </location>
</feature>
<protein>
    <submittedName>
        <fullName evidence="4">GCN5-related N-acetyltransferase</fullName>
    </submittedName>
</protein>
<dbReference type="InterPro" id="IPR016181">
    <property type="entry name" value="Acyl_CoA_acyltransferase"/>
</dbReference>
<keyword evidence="1 4" id="KW-0808">Transferase</keyword>
<dbReference type="PANTHER" id="PTHR43877">
    <property type="entry name" value="AMINOALKYLPHOSPHONATE N-ACETYLTRANSFERASE-RELATED-RELATED"/>
    <property type="match status" value="1"/>
</dbReference>